<dbReference type="EMBL" id="FN649746">
    <property type="protein sequence ID" value="CBJ29823.1"/>
    <property type="molecule type" value="Genomic_DNA"/>
</dbReference>
<evidence type="ECO:0000259" key="3">
    <source>
        <dbReference type="Pfam" id="PF07985"/>
    </source>
</evidence>
<organism evidence="4 5">
    <name type="scientific">Ectocarpus siliculosus</name>
    <name type="common">Brown alga</name>
    <name type="synonym">Conferva siliculosa</name>
    <dbReference type="NCBI Taxonomy" id="2880"/>
    <lineage>
        <taxon>Eukaryota</taxon>
        <taxon>Sar</taxon>
        <taxon>Stramenopiles</taxon>
        <taxon>Ochrophyta</taxon>
        <taxon>PX clade</taxon>
        <taxon>Phaeophyceae</taxon>
        <taxon>Ectocarpales</taxon>
        <taxon>Ectocarpaceae</taxon>
        <taxon>Ectocarpus</taxon>
    </lineage>
</organism>
<dbReference type="PANTHER" id="PTHR28626:SF3">
    <property type="entry name" value="SRR1-LIKE PROTEIN"/>
    <property type="match status" value="1"/>
</dbReference>
<dbReference type="OrthoDB" id="201222at2759"/>
<protein>
    <recommendedName>
        <fullName evidence="3">SRR1-like domain-containing protein</fullName>
    </recommendedName>
</protein>
<dbReference type="InterPro" id="IPR040044">
    <property type="entry name" value="SRR1L"/>
</dbReference>
<name>D7FLZ8_ECTSI</name>
<reference evidence="4 5" key="1">
    <citation type="journal article" date="2010" name="Nature">
        <title>The Ectocarpus genome and the independent evolution of multicellularity in brown algae.</title>
        <authorList>
            <person name="Cock J.M."/>
            <person name="Sterck L."/>
            <person name="Rouze P."/>
            <person name="Scornet D."/>
            <person name="Allen A.E."/>
            <person name="Amoutzias G."/>
            <person name="Anthouard V."/>
            <person name="Artiguenave F."/>
            <person name="Aury J.M."/>
            <person name="Badger J.H."/>
            <person name="Beszteri B."/>
            <person name="Billiau K."/>
            <person name="Bonnet E."/>
            <person name="Bothwell J.H."/>
            <person name="Bowler C."/>
            <person name="Boyen C."/>
            <person name="Brownlee C."/>
            <person name="Carrano C.J."/>
            <person name="Charrier B."/>
            <person name="Cho G.Y."/>
            <person name="Coelho S.M."/>
            <person name="Collen J."/>
            <person name="Corre E."/>
            <person name="Da Silva C."/>
            <person name="Delage L."/>
            <person name="Delaroque N."/>
            <person name="Dittami S.M."/>
            <person name="Doulbeau S."/>
            <person name="Elias M."/>
            <person name="Farnham G."/>
            <person name="Gachon C.M."/>
            <person name="Gschloessl B."/>
            <person name="Heesch S."/>
            <person name="Jabbari K."/>
            <person name="Jubin C."/>
            <person name="Kawai H."/>
            <person name="Kimura K."/>
            <person name="Kloareg B."/>
            <person name="Kupper F.C."/>
            <person name="Lang D."/>
            <person name="Le Bail A."/>
            <person name="Leblanc C."/>
            <person name="Lerouge P."/>
            <person name="Lohr M."/>
            <person name="Lopez P.J."/>
            <person name="Martens C."/>
            <person name="Maumus F."/>
            <person name="Michel G."/>
            <person name="Miranda-Saavedra D."/>
            <person name="Morales J."/>
            <person name="Moreau H."/>
            <person name="Motomura T."/>
            <person name="Nagasato C."/>
            <person name="Napoli C.A."/>
            <person name="Nelson D.R."/>
            <person name="Nyvall-Collen P."/>
            <person name="Peters A.F."/>
            <person name="Pommier C."/>
            <person name="Potin P."/>
            <person name="Poulain J."/>
            <person name="Quesneville H."/>
            <person name="Read B."/>
            <person name="Rensing S.A."/>
            <person name="Ritter A."/>
            <person name="Rousvoal S."/>
            <person name="Samanta M."/>
            <person name="Samson G."/>
            <person name="Schroeder D.C."/>
            <person name="Segurens B."/>
            <person name="Strittmatter M."/>
            <person name="Tonon T."/>
            <person name="Tregear J.W."/>
            <person name="Valentin K."/>
            <person name="von Dassow P."/>
            <person name="Yamagishi T."/>
            <person name="Van de Peer Y."/>
            <person name="Wincker P."/>
        </authorList>
    </citation>
    <scope>NUCLEOTIDE SEQUENCE [LARGE SCALE GENOMIC DNA]</scope>
    <source>
        <strain evidence="5">Ec32 / CCAP1310/4</strain>
    </source>
</reference>
<dbReference type="GO" id="GO:0005634">
    <property type="term" value="C:nucleus"/>
    <property type="evidence" value="ECO:0007669"/>
    <property type="project" value="TreeGrafter"/>
</dbReference>
<evidence type="ECO:0000313" key="4">
    <source>
        <dbReference type="EMBL" id="CBJ29823.1"/>
    </source>
</evidence>
<dbReference type="InterPro" id="IPR012942">
    <property type="entry name" value="SRR1-like"/>
</dbReference>
<gene>
    <name evidence="4" type="ORF">Esi_0162_0051</name>
</gene>
<accession>D7FLZ8</accession>
<proteinExistence type="inferred from homology"/>
<keyword evidence="5" id="KW-1185">Reference proteome</keyword>
<dbReference type="Pfam" id="PF07985">
    <property type="entry name" value="SRR1"/>
    <property type="match status" value="1"/>
</dbReference>
<dbReference type="InParanoid" id="D7FLZ8"/>
<dbReference type="PANTHER" id="PTHR28626">
    <property type="entry name" value="SRR1-LIKE PROTEIN"/>
    <property type="match status" value="1"/>
</dbReference>
<dbReference type="Proteomes" id="UP000002630">
    <property type="component" value="Linkage Group LG21"/>
</dbReference>
<comment type="similarity">
    <text evidence="1">Belongs to the SRR1 family.</text>
</comment>
<feature type="region of interest" description="Disordered" evidence="2">
    <location>
        <begin position="155"/>
        <end position="193"/>
    </location>
</feature>
<evidence type="ECO:0000313" key="5">
    <source>
        <dbReference type="Proteomes" id="UP000002630"/>
    </source>
</evidence>
<sequence length="193" mass="21238">MLVFDPTMGEAEKAILAALGCGLLENEEGKRCCCRCCGERGGGDKAGGEDVATPTLFFMPHCPRRLYSNVLWANWSSRAMGSILILGNKISSYTDRLLDARSRVDPTNALLRAGPLLQDIDLLPYPGSDRARWRRDVEKLPRFERAFNDLALSFSSPDARSSTEGATALLDRPQEFVEEEDGELVTGRARGGR</sequence>
<dbReference type="AlphaFoldDB" id="D7FLZ8"/>
<feature type="domain" description="SRR1-like" evidence="3">
    <location>
        <begin position="2"/>
        <end position="152"/>
    </location>
</feature>
<dbReference type="eggNOG" id="KOG3131">
    <property type="taxonomic scope" value="Eukaryota"/>
</dbReference>
<feature type="compositionally biased region" description="Polar residues" evidence="2">
    <location>
        <begin position="155"/>
        <end position="165"/>
    </location>
</feature>
<dbReference type="EMBL" id="FN648158">
    <property type="protein sequence ID" value="CBJ29823.1"/>
    <property type="molecule type" value="Genomic_DNA"/>
</dbReference>
<evidence type="ECO:0000256" key="1">
    <source>
        <dbReference type="ARBA" id="ARBA00009856"/>
    </source>
</evidence>
<evidence type="ECO:0000256" key="2">
    <source>
        <dbReference type="SAM" id="MobiDB-lite"/>
    </source>
</evidence>
<dbReference type="GO" id="GO:0005737">
    <property type="term" value="C:cytoplasm"/>
    <property type="evidence" value="ECO:0007669"/>
    <property type="project" value="TreeGrafter"/>
</dbReference>